<feature type="transmembrane region" description="Helical" evidence="1">
    <location>
        <begin position="86"/>
        <end position="105"/>
    </location>
</feature>
<feature type="transmembrane region" description="Helical" evidence="1">
    <location>
        <begin position="388"/>
        <end position="410"/>
    </location>
</feature>
<dbReference type="RefSeq" id="WP_190203322.1">
    <property type="nucleotide sequence ID" value="NZ_BNBI01000003.1"/>
</dbReference>
<keyword evidence="3" id="KW-1185">Reference proteome</keyword>
<reference evidence="2" key="2">
    <citation type="submission" date="2020-09" db="EMBL/GenBank/DDBJ databases">
        <authorList>
            <person name="Sun Q."/>
            <person name="Ohkuma M."/>
        </authorList>
    </citation>
    <scope>NUCLEOTIDE SEQUENCE</scope>
    <source>
        <strain evidence="2">JCM 4477</strain>
    </source>
</reference>
<feature type="transmembrane region" description="Helical" evidence="1">
    <location>
        <begin position="161"/>
        <end position="185"/>
    </location>
</feature>
<dbReference type="EMBL" id="BNBI01000003">
    <property type="protein sequence ID" value="GHE92080.1"/>
    <property type="molecule type" value="Genomic_DNA"/>
</dbReference>
<feature type="transmembrane region" description="Helical" evidence="1">
    <location>
        <begin position="238"/>
        <end position="259"/>
    </location>
</feature>
<evidence type="ECO:0000313" key="3">
    <source>
        <dbReference type="Proteomes" id="UP000630718"/>
    </source>
</evidence>
<gene>
    <name evidence="2" type="ORF">GCM10018772_14670</name>
</gene>
<feature type="transmembrane region" description="Helical" evidence="1">
    <location>
        <begin position="22"/>
        <end position="42"/>
    </location>
</feature>
<keyword evidence="1" id="KW-0812">Transmembrane</keyword>
<feature type="transmembrane region" description="Helical" evidence="1">
    <location>
        <begin position="192"/>
        <end position="209"/>
    </location>
</feature>
<feature type="transmembrane region" description="Helical" evidence="1">
    <location>
        <begin position="297"/>
        <end position="315"/>
    </location>
</feature>
<sequence>MKGGGLAGLPELSKLATRRDRLILPLWCYALIGSAVSTASSIKGLFSDEASRVEFVEGIQAASGAIALYGKVQGTSLGSITTWRTLVLGAVLASVMSVLLIVRHTRAEEQTGRQELVAAGAVDRRAPLVAALQLVIGVNIAVGIIIGAVLPLTGLGAGGAFALGLSMAGCGIVFAGIAAVCAQLFEASRSANAAALSLLGGFYLLRAVADMSEGSTWLLWASPIGWAEQVRPYDGDRWWALAVPVVASVLLIALSLRLLDRRDFGSGVLPSRPGPVYAGRDTLGTLGLAWRMHRGSLLGWSIGILASALVFGSFVRDVGSLLDSDRVQEIMESLGGSQDMADSYVASIVGVFGILATVFALTVIVRARAEEAGGRIELIFSGTPSRAAWILSHLTFAMGGAVVLLAVAAFGMGLSQGLGAHDVGGALADVFGAVAAQLPAVLLITALAALLFAVMPRWTAAGWGVLGLSGFISLVGPQLKVSQYVLDISPFTHVPKLPGNEVVATPLVVMGALALAGLAATLVAFRRRDLFG</sequence>
<comment type="caution">
    <text evidence="2">The sequence shown here is derived from an EMBL/GenBank/DDBJ whole genome shotgun (WGS) entry which is preliminary data.</text>
</comment>
<evidence type="ECO:0000313" key="2">
    <source>
        <dbReference type="EMBL" id="GHE92080.1"/>
    </source>
</evidence>
<dbReference type="AlphaFoldDB" id="A0A919DYJ5"/>
<feature type="transmembrane region" description="Helical" evidence="1">
    <location>
        <begin position="503"/>
        <end position="525"/>
    </location>
</feature>
<proteinExistence type="predicted"/>
<evidence type="ECO:0000256" key="1">
    <source>
        <dbReference type="SAM" id="Phobius"/>
    </source>
</evidence>
<name>A0A919DYJ5_9ACTN</name>
<reference evidence="2" key="1">
    <citation type="journal article" date="2014" name="Int. J. Syst. Evol. Microbiol.">
        <title>Complete genome sequence of Corynebacterium casei LMG S-19264T (=DSM 44701T), isolated from a smear-ripened cheese.</title>
        <authorList>
            <consortium name="US DOE Joint Genome Institute (JGI-PGF)"/>
            <person name="Walter F."/>
            <person name="Albersmeier A."/>
            <person name="Kalinowski J."/>
            <person name="Ruckert C."/>
        </authorList>
    </citation>
    <scope>NUCLEOTIDE SEQUENCE</scope>
    <source>
        <strain evidence="2">JCM 4477</strain>
    </source>
</reference>
<protein>
    <submittedName>
        <fullName evidence="2">Exporter of polyketide antibiotics</fullName>
    </submittedName>
</protein>
<accession>A0A919DYJ5</accession>
<dbReference type="Proteomes" id="UP000630718">
    <property type="component" value="Unassembled WGS sequence"/>
</dbReference>
<feature type="transmembrane region" description="Helical" evidence="1">
    <location>
        <begin position="126"/>
        <end position="149"/>
    </location>
</feature>
<feature type="transmembrane region" description="Helical" evidence="1">
    <location>
        <begin position="344"/>
        <end position="367"/>
    </location>
</feature>
<feature type="transmembrane region" description="Helical" evidence="1">
    <location>
        <begin position="460"/>
        <end position="479"/>
    </location>
</feature>
<organism evidence="2 3">
    <name type="scientific">Streptomyces fumanus</name>
    <dbReference type="NCBI Taxonomy" id="67302"/>
    <lineage>
        <taxon>Bacteria</taxon>
        <taxon>Bacillati</taxon>
        <taxon>Actinomycetota</taxon>
        <taxon>Actinomycetes</taxon>
        <taxon>Kitasatosporales</taxon>
        <taxon>Streptomycetaceae</taxon>
        <taxon>Streptomyces</taxon>
    </lineage>
</organism>
<keyword evidence="1" id="KW-1133">Transmembrane helix</keyword>
<keyword evidence="1" id="KW-0472">Membrane</keyword>
<feature type="transmembrane region" description="Helical" evidence="1">
    <location>
        <begin position="430"/>
        <end position="453"/>
    </location>
</feature>